<reference evidence="3" key="1">
    <citation type="journal article" date="2014" name="Proc. Natl. Acad. Sci. U.S.A.">
        <title>Extensive sampling of basidiomycete genomes demonstrates inadequacy of the white-rot/brown-rot paradigm for wood decay fungi.</title>
        <authorList>
            <person name="Riley R."/>
            <person name="Salamov A.A."/>
            <person name="Brown D.W."/>
            <person name="Nagy L.G."/>
            <person name="Floudas D."/>
            <person name="Held B.W."/>
            <person name="Levasseur A."/>
            <person name="Lombard V."/>
            <person name="Morin E."/>
            <person name="Otillar R."/>
            <person name="Lindquist E.A."/>
            <person name="Sun H."/>
            <person name="LaButti K.M."/>
            <person name="Schmutz J."/>
            <person name="Jabbour D."/>
            <person name="Luo H."/>
            <person name="Baker S.E."/>
            <person name="Pisabarro A.G."/>
            <person name="Walton J.D."/>
            <person name="Blanchette R.A."/>
            <person name="Henrissat B."/>
            <person name="Martin F."/>
            <person name="Cullen D."/>
            <person name="Hibbett D.S."/>
            <person name="Grigoriev I.V."/>
        </authorList>
    </citation>
    <scope>NUCLEOTIDE SEQUENCE [LARGE SCALE GENOMIC DNA]</scope>
    <source>
        <strain evidence="3">FD-172 SS1</strain>
    </source>
</reference>
<dbReference type="Proteomes" id="UP000027195">
    <property type="component" value="Unassembled WGS sequence"/>
</dbReference>
<dbReference type="InParanoid" id="A0A067N3P5"/>
<dbReference type="Gene3D" id="1.20.1280.50">
    <property type="match status" value="1"/>
</dbReference>
<accession>A0A067N3P5</accession>
<evidence type="ECO:0000259" key="1">
    <source>
        <dbReference type="Pfam" id="PF12937"/>
    </source>
</evidence>
<dbReference type="HOGENOM" id="CLU_1045828_0_0_1"/>
<dbReference type="Pfam" id="PF12937">
    <property type="entry name" value="F-box-like"/>
    <property type="match status" value="1"/>
</dbReference>
<dbReference type="OrthoDB" id="3365698at2759"/>
<keyword evidence="3" id="KW-1185">Reference proteome</keyword>
<sequence length="266" mass="30951">MLESTIQALREQLELSQDPAEKENSTEYSTLFDKVDAECSSIERTRKFVADFVQTYANRRLLILRTNRNEACGIYRLPNEILSKVFELTMEPWPWGYNAEDNPLTLSRVSRRWRYIALGTPRLWSQISPFGSPALVPLFLTRSKSIPLDVVLEEHTARYGDDGLDEEVLSPEHRYRYLVLRKARNHEHIPLIFNVLLVPQFHRLRSLALLDVPEISLNALGSNPAPLLEAFRFEFAERWHQSISLFSGDAPRLRHLHLRRILHPLT</sequence>
<feature type="domain" description="F-box" evidence="1">
    <location>
        <begin position="75"/>
        <end position="127"/>
    </location>
</feature>
<evidence type="ECO:0000313" key="3">
    <source>
        <dbReference type="Proteomes" id="UP000027195"/>
    </source>
</evidence>
<dbReference type="AlphaFoldDB" id="A0A067N3P5"/>
<dbReference type="STRING" id="930990.A0A067N3P5"/>
<organism evidence="2 3">
    <name type="scientific">Botryobasidium botryosum (strain FD-172 SS1)</name>
    <dbReference type="NCBI Taxonomy" id="930990"/>
    <lineage>
        <taxon>Eukaryota</taxon>
        <taxon>Fungi</taxon>
        <taxon>Dikarya</taxon>
        <taxon>Basidiomycota</taxon>
        <taxon>Agaricomycotina</taxon>
        <taxon>Agaricomycetes</taxon>
        <taxon>Cantharellales</taxon>
        <taxon>Botryobasidiaceae</taxon>
        <taxon>Botryobasidium</taxon>
    </lineage>
</organism>
<name>A0A067N3P5_BOTB1</name>
<proteinExistence type="predicted"/>
<protein>
    <recommendedName>
        <fullName evidence="1">F-box domain-containing protein</fullName>
    </recommendedName>
</protein>
<dbReference type="EMBL" id="KL198021">
    <property type="protein sequence ID" value="KDQ18361.1"/>
    <property type="molecule type" value="Genomic_DNA"/>
</dbReference>
<gene>
    <name evidence="2" type="ORF">BOTBODRAFT_510702</name>
</gene>
<dbReference type="InterPro" id="IPR001810">
    <property type="entry name" value="F-box_dom"/>
</dbReference>
<evidence type="ECO:0000313" key="2">
    <source>
        <dbReference type="EMBL" id="KDQ18361.1"/>
    </source>
</evidence>